<comment type="caution">
    <text evidence="1">The sequence shown here is derived from an EMBL/GenBank/DDBJ whole genome shotgun (WGS) entry which is preliminary data.</text>
</comment>
<reference evidence="1" key="1">
    <citation type="submission" date="2023-03" db="EMBL/GenBank/DDBJ databases">
        <title>Actinoallomurus iriomotensis NBRC 103681.</title>
        <authorList>
            <person name="Ichikawa N."/>
            <person name="Sato H."/>
            <person name="Tonouchi N."/>
        </authorList>
    </citation>
    <scope>NUCLEOTIDE SEQUENCE</scope>
    <source>
        <strain evidence="1">NBRC 103681</strain>
    </source>
</reference>
<dbReference type="GO" id="GO:0003824">
    <property type="term" value="F:catalytic activity"/>
    <property type="evidence" value="ECO:0007669"/>
    <property type="project" value="InterPro"/>
</dbReference>
<name>A0A9W6RB34_9ACTN</name>
<protein>
    <submittedName>
        <fullName evidence="1">Cytidine deaminase</fullName>
    </submittedName>
</protein>
<dbReference type="AlphaFoldDB" id="A0A9W6RB34"/>
<sequence>MSELDAEDLKIITLARSTRARAGAAEGAAVRDETGRTYAAGPVDLPSLKLTALQVAVAMAVSSGAEDLEAAAVVTEDEAPDIAAVRDLGPKAPVLVAAPDGSVRTVLRG</sequence>
<evidence type="ECO:0000313" key="2">
    <source>
        <dbReference type="Proteomes" id="UP001165135"/>
    </source>
</evidence>
<dbReference type="Proteomes" id="UP001165135">
    <property type="component" value="Unassembled WGS sequence"/>
</dbReference>
<dbReference type="EMBL" id="BSTJ01000001">
    <property type="protein sequence ID" value="GLY72358.1"/>
    <property type="molecule type" value="Genomic_DNA"/>
</dbReference>
<accession>A0A9W6RB34</accession>
<dbReference type="SUPFAM" id="SSF53927">
    <property type="entry name" value="Cytidine deaminase-like"/>
    <property type="match status" value="1"/>
</dbReference>
<dbReference type="RefSeq" id="WP_285617379.1">
    <property type="nucleotide sequence ID" value="NZ_BSTJ01000001.1"/>
</dbReference>
<evidence type="ECO:0000313" key="1">
    <source>
        <dbReference type="EMBL" id="GLY72358.1"/>
    </source>
</evidence>
<proteinExistence type="predicted"/>
<gene>
    <name evidence="1" type="ORF">Airi01_006250</name>
</gene>
<organism evidence="1 2">
    <name type="scientific">Actinoallomurus iriomotensis</name>
    <dbReference type="NCBI Taxonomy" id="478107"/>
    <lineage>
        <taxon>Bacteria</taxon>
        <taxon>Bacillati</taxon>
        <taxon>Actinomycetota</taxon>
        <taxon>Actinomycetes</taxon>
        <taxon>Streptosporangiales</taxon>
        <taxon>Thermomonosporaceae</taxon>
        <taxon>Actinoallomurus</taxon>
    </lineage>
</organism>
<dbReference type="Gene3D" id="3.40.140.10">
    <property type="entry name" value="Cytidine Deaminase, domain 2"/>
    <property type="match status" value="1"/>
</dbReference>
<dbReference type="InterPro" id="IPR016193">
    <property type="entry name" value="Cytidine_deaminase-like"/>
</dbReference>